<dbReference type="PRINTS" id="PR00685">
    <property type="entry name" value="TIFACTORIIB"/>
</dbReference>
<evidence type="ECO:0000259" key="4">
    <source>
        <dbReference type="PROSITE" id="PS51134"/>
    </source>
</evidence>
<dbReference type="Gene3D" id="1.10.472.170">
    <property type="match status" value="1"/>
</dbReference>
<dbReference type="GO" id="GO:0005634">
    <property type="term" value="C:nucleus"/>
    <property type="evidence" value="ECO:0007669"/>
    <property type="project" value="TreeGrafter"/>
</dbReference>
<keyword evidence="3" id="KW-0862">Zinc</keyword>
<dbReference type="Gene3D" id="1.10.472.10">
    <property type="entry name" value="Cyclin-like"/>
    <property type="match status" value="1"/>
</dbReference>
<dbReference type="Pfam" id="PF08271">
    <property type="entry name" value="Zn_Ribbon_TF"/>
    <property type="match status" value="1"/>
</dbReference>
<evidence type="ECO:0000313" key="6">
    <source>
        <dbReference type="Proteomes" id="UP001457282"/>
    </source>
</evidence>
<protein>
    <recommendedName>
        <fullName evidence="4">TFIIB-type domain-containing protein</fullName>
    </recommendedName>
</protein>
<gene>
    <name evidence="5" type="ORF">M0R45_033284</name>
</gene>
<dbReference type="EMBL" id="JBEDUW010000006">
    <property type="protein sequence ID" value="KAK9924943.1"/>
    <property type="molecule type" value="Genomic_DNA"/>
</dbReference>
<feature type="domain" description="TFIIB-type" evidence="4">
    <location>
        <begin position="4"/>
        <end position="36"/>
    </location>
</feature>
<keyword evidence="3" id="KW-0479">Metal-binding</keyword>
<evidence type="ECO:0000313" key="5">
    <source>
        <dbReference type="EMBL" id="KAK9924943.1"/>
    </source>
</evidence>
<dbReference type="GO" id="GO:0097550">
    <property type="term" value="C:transcription preinitiation complex"/>
    <property type="evidence" value="ECO:0007669"/>
    <property type="project" value="TreeGrafter"/>
</dbReference>
<evidence type="ECO:0000256" key="2">
    <source>
        <dbReference type="ARBA" id="ARBA00023163"/>
    </source>
</evidence>
<dbReference type="SUPFAM" id="SSF47954">
    <property type="entry name" value="Cyclin-like"/>
    <property type="match status" value="2"/>
</dbReference>
<dbReference type="Proteomes" id="UP001457282">
    <property type="component" value="Unassembled WGS sequence"/>
</dbReference>
<dbReference type="AlphaFoldDB" id="A0AAW1WMS0"/>
<dbReference type="PANTHER" id="PTHR11618">
    <property type="entry name" value="TRANSCRIPTION INITIATION FACTOR IIB-RELATED"/>
    <property type="match status" value="1"/>
</dbReference>
<reference evidence="5 6" key="1">
    <citation type="journal article" date="2023" name="G3 (Bethesda)">
        <title>A chromosome-length genome assembly and annotation of blackberry (Rubus argutus, cv. 'Hillquist').</title>
        <authorList>
            <person name="Bruna T."/>
            <person name="Aryal R."/>
            <person name="Dudchenko O."/>
            <person name="Sargent D.J."/>
            <person name="Mead D."/>
            <person name="Buti M."/>
            <person name="Cavallini A."/>
            <person name="Hytonen T."/>
            <person name="Andres J."/>
            <person name="Pham M."/>
            <person name="Weisz D."/>
            <person name="Mascagni F."/>
            <person name="Usai G."/>
            <person name="Natali L."/>
            <person name="Bassil N."/>
            <person name="Fernandez G.E."/>
            <person name="Lomsadze A."/>
            <person name="Armour M."/>
            <person name="Olukolu B."/>
            <person name="Poorten T."/>
            <person name="Britton C."/>
            <person name="Davik J."/>
            <person name="Ashrafi H."/>
            <person name="Aiden E.L."/>
            <person name="Borodovsky M."/>
            <person name="Worthington M."/>
        </authorList>
    </citation>
    <scope>NUCLEOTIDE SEQUENCE [LARGE SCALE GENOMIC DNA]</scope>
    <source>
        <strain evidence="5">PI 553951</strain>
    </source>
</reference>
<dbReference type="PROSITE" id="PS51134">
    <property type="entry name" value="ZF_TFIIB"/>
    <property type="match status" value="1"/>
</dbReference>
<keyword evidence="2" id="KW-0804">Transcription</keyword>
<name>A0AAW1WMS0_RUBAR</name>
<keyword evidence="3" id="KW-0863">Zinc-finger</keyword>
<dbReference type="InterPro" id="IPR013150">
    <property type="entry name" value="TFIIB_cyclin"/>
</dbReference>
<dbReference type="InterPro" id="IPR013137">
    <property type="entry name" value="Znf_TFIIB"/>
</dbReference>
<dbReference type="SUPFAM" id="SSF57783">
    <property type="entry name" value="Zinc beta-ribbon"/>
    <property type="match status" value="1"/>
</dbReference>
<dbReference type="GO" id="GO:0017025">
    <property type="term" value="F:TBP-class protein binding"/>
    <property type="evidence" value="ECO:0007669"/>
    <property type="project" value="InterPro"/>
</dbReference>
<dbReference type="InterPro" id="IPR000812">
    <property type="entry name" value="TFIIB"/>
</dbReference>
<keyword evidence="1" id="KW-0805">Transcription regulation</keyword>
<accession>A0AAW1WMS0</accession>
<keyword evidence="6" id="KW-1185">Reference proteome</keyword>
<evidence type="ECO:0000256" key="1">
    <source>
        <dbReference type="ARBA" id="ARBA00023015"/>
    </source>
</evidence>
<dbReference type="GO" id="GO:0070897">
    <property type="term" value="P:transcription preinitiation complex assembly"/>
    <property type="evidence" value="ECO:0007669"/>
    <property type="project" value="InterPro"/>
</dbReference>
<dbReference type="FunFam" id="1.10.472.170:FF:000001">
    <property type="entry name" value="Transcription initiation factor IIB"/>
    <property type="match status" value="1"/>
</dbReference>
<proteinExistence type="predicted"/>
<dbReference type="PANTHER" id="PTHR11618:SF81">
    <property type="entry name" value="TRANSCRIPTION INITIATION FACTOR IIB-LIKE"/>
    <property type="match status" value="1"/>
</dbReference>
<sequence>MDYNSEFCLDCKKYSETVYDHTSGDTICRECGLVLEAKFVDTKAEWRTFADSDNDHDPQRTGDRVNPLLHNGGLGTMISDSKNNNGGGSDNNQFRGLGRCNRMVQKQQNPDKSLTQAFASLASKASMLGLVKTILDRAQQIYKQADDKKFCRGRKDEALTTACLFLACQEEGVPRTLKEIAMVGNGATRKEINKIKEQLKRSLEMDSKITHAEDLTRRSCSRIGMKNQGMRAVNETLDNLKEYDVRRTPKSVLAAVMYMVVQLSNDVTNDVPNLKEVSEAADVAVGTTKKTYKDLYPYASRIIPSWFAKLEDLKKLRIP</sequence>
<dbReference type="GO" id="GO:0008270">
    <property type="term" value="F:zinc ion binding"/>
    <property type="evidence" value="ECO:0007669"/>
    <property type="project" value="UniProtKB-KW"/>
</dbReference>
<dbReference type="Pfam" id="PF00382">
    <property type="entry name" value="TFIIB"/>
    <property type="match status" value="1"/>
</dbReference>
<organism evidence="5 6">
    <name type="scientific">Rubus argutus</name>
    <name type="common">Southern blackberry</name>
    <dbReference type="NCBI Taxonomy" id="59490"/>
    <lineage>
        <taxon>Eukaryota</taxon>
        <taxon>Viridiplantae</taxon>
        <taxon>Streptophyta</taxon>
        <taxon>Embryophyta</taxon>
        <taxon>Tracheophyta</taxon>
        <taxon>Spermatophyta</taxon>
        <taxon>Magnoliopsida</taxon>
        <taxon>eudicotyledons</taxon>
        <taxon>Gunneridae</taxon>
        <taxon>Pentapetalae</taxon>
        <taxon>rosids</taxon>
        <taxon>fabids</taxon>
        <taxon>Rosales</taxon>
        <taxon>Rosaceae</taxon>
        <taxon>Rosoideae</taxon>
        <taxon>Rosoideae incertae sedis</taxon>
        <taxon>Rubus</taxon>
    </lineage>
</organism>
<comment type="caution">
    <text evidence="5">The sequence shown here is derived from an EMBL/GenBank/DDBJ whole genome shotgun (WGS) entry which is preliminary data.</text>
</comment>
<dbReference type="InterPro" id="IPR036915">
    <property type="entry name" value="Cyclin-like_sf"/>
</dbReference>
<evidence type="ECO:0000256" key="3">
    <source>
        <dbReference type="PROSITE-ProRule" id="PRU00469"/>
    </source>
</evidence>